<feature type="region of interest" description="Disordered" evidence="1">
    <location>
        <begin position="1"/>
        <end position="30"/>
    </location>
</feature>
<accession>A0A7S3RRE4</accession>
<feature type="compositionally biased region" description="Basic and acidic residues" evidence="1">
    <location>
        <begin position="219"/>
        <end position="230"/>
    </location>
</feature>
<sequence>MPQPGVMGASGLSEGGAKPPLKKPDWNKGHLRVANANSPFAAELFLQMNRARSDPVTYADEMYSETAKETLLKQNPAPPLQLISSGMTKACLDHVQDMKKVDLLTVQDVHTGRDGSNPLARMERCAARGCEGGQSAAAPHATAPAPRRYGDCVGDVAAEMVLLKPAKKAEVRPPRRGRPARSGAAWRRHGPLGWPAAGESTGGAAGERSRGGQPCRAALKGERGRGEGRARAAAATRARRRAPAARLPSTDSRPRLPPVAA</sequence>
<dbReference type="EMBL" id="HBIR01008653">
    <property type="protein sequence ID" value="CAE0531281.1"/>
    <property type="molecule type" value="Transcribed_RNA"/>
</dbReference>
<reference evidence="2" key="1">
    <citation type="submission" date="2021-01" db="EMBL/GenBank/DDBJ databases">
        <authorList>
            <person name="Corre E."/>
            <person name="Pelletier E."/>
            <person name="Niang G."/>
            <person name="Scheremetjew M."/>
            <person name="Finn R."/>
            <person name="Kale V."/>
            <person name="Holt S."/>
            <person name="Cochrane G."/>
            <person name="Meng A."/>
            <person name="Brown T."/>
            <person name="Cohen L."/>
        </authorList>
    </citation>
    <scope>NUCLEOTIDE SEQUENCE</scope>
    <source>
        <strain evidence="2">379</strain>
    </source>
</reference>
<organism evidence="2">
    <name type="scientific">Emiliania huxleyi</name>
    <name type="common">Coccolithophore</name>
    <name type="synonym">Pontosphaera huxleyi</name>
    <dbReference type="NCBI Taxonomy" id="2903"/>
    <lineage>
        <taxon>Eukaryota</taxon>
        <taxon>Haptista</taxon>
        <taxon>Haptophyta</taxon>
        <taxon>Prymnesiophyceae</taxon>
        <taxon>Isochrysidales</taxon>
        <taxon>Noelaerhabdaceae</taxon>
        <taxon>Emiliania</taxon>
    </lineage>
</organism>
<feature type="region of interest" description="Disordered" evidence="1">
    <location>
        <begin position="168"/>
        <end position="261"/>
    </location>
</feature>
<gene>
    <name evidence="2" type="ORF">EHUX00137_LOCUS5931</name>
</gene>
<evidence type="ECO:0000256" key="1">
    <source>
        <dbReference type="SAM" id="MobiDB-lite"/>
    </source>
</evidence>
<protein>
    <submittedName>
        <fullName evidence="2">Uncharacterized protein</fullName>
    </submittedName>
</protein>
<name>A0A7S3RRE4_EMIHU</name>
<proteinExistence type="predicted"/>
<evidence type="ECO:0000313" key="2">
    <source>
        <dbReference type="EMBL" id="CAE0531281.1"/>
    </source>
</evidence>
<dbReference type="AlphaFoldDB" id="A0A7S3RRE4"/>